<dbReference type="Gene3D" id="1.10.443.10">
    <property type="entry name" value="Intergrase catalytic core"/>
    <property type="match status" value="1"/>
</dbReference>
<dbReference type="InterPro" id="IPR011010">
    <property type="entry name" value="DNA_brk_join_enz"/>
</dbReference>
<evidence type="ECO:0000256" key="3">
    <source>
        <dbReference type="ARBA" id="ARBA00023125"/>
    </source>
</evidence>
<accession>A0A326RTX7</accession>
<feature type="domain" description="Tyr recombinase" evidence="6">
    <location>
        <begin position="190"/>
        <end position="363"/>
    </location>
</feature>
<comment type="similarity">
    <text evidence="1">Belongs to the 'phage' integrase family.</text>
</comment>
<dbReference type="PROSITE" id="PS51900">
    <property type="entry name" value="CB"/>
    <property type="match status" value="1"/>
</dbReference>
<evidence type="ECO:0000313" key="8">
    <source>
        <dbReference type="EMBL" id="PZV84357.1"/>
    </source>
</evidence>
<dbReference type="Gene3D" id="1.10.150.130">
    <property type="match status" value="1"/>
</dbReference>
<dbReference type="OrthoDB" id="9801717at2"/>
<proteinExistence type="inferred from homology"/>
<evidence type="ECO:0000256" key="1">
    <source>
        <dbReference type="ARBA" id="ARBA00008857"/>
    </source>
</evidence>
<evidence type="ECO:0000313" key="9">
    <source>
        <dbReference type="Proteomes" id="UP000248917"/>
    </source>
</evidence>
<gene>
    <name evidence="8" type="ORF">CLV31_1045</name>
</gene>
<feature type="domain" description="Core-binding (CB)" evidence="7">
    <location>
        <begin position="90"/>
        <end position="173"/>
    </location>
</feature>
<dbReference type="Pfam" id="PF13495">
    <property type="entry name" value="Phage_int_SAM_4"/>
    <property type="match status" value="1"/>
</dbReference>
<dbReference type="RefSeq" id="WP_111392369.1">
    <property type="nucleotide sequence ID" value="NZ_QKTX01000004.1"/>
</dbReference>
<protein>
    <submittedName>
        <fullName evidence="8">Site-specific recombinase XerD</fullName>
    </submittedName>
</protein>
<keyword evidence="2" id="KW-0229">DNA integration</keyword>
<dbReference type="PANTHER" id="PTHR30349:SF41">
    <property type="entry name" value="INTEGRASE_RECOMBINASE PROTEIN MJ0367-RELATED"/>
    <property type="match status" value="1"/>
</dbReference>
<dbReference type="EMBL" id="QKTX01000004">
    <property type="protein sequence ID" value="PZV84357.1"/>
    <property type="molecule type" value="Genomic_DNA"/>
</dbReference>
<evidence type="ECO:0000259" key="6">
    <source>
        <dbReference type="PROSITE" id="PS51898"/>
    </source>
</evidence>
<dbReference type="PROSITE" id="PS51898">
    <property type="entry name" value="TYR_RECOMBINASE"/>
    <property type="match status" value="1"/>
</dbReference>
<dbReference type="PANTHER" id="PTHR30349">
    <property type="entry name" value="PHAGE INTEGRASE-RELATED"/>
    <property type="match status" value="1"/>
</dbReference>
<dbReference type="AlphaFoldDB" id="A0A326RTX7"/>
<evidence type="ECO:0000259" key="7">
    <source>
        <dbReference type="PROSITE" id="PS51900"/>
    </source>
</evidence>
<evidence type="ECO:0000256" key="2">
    <source>
        <dbReference type="ARBA" id="ARBA00022908"/>
    </source>
</evidence>
<dbReference type="InterPro" id="IPR050090">
    <property type="entry name" value="Tyrosine_recombinase_XerCD"/>
</dbReference>
<name>A0A326RTX7_9BACT</name>
<dbReference type="InterPro" id="IPR010998">
    <property type="entry name" value="Integrase_recombinase_N"/>
</dbReference>
<evidence type="ECO:0000256" key="4">
    <source>
        <dbReference type="ARBA" id="ARBA00023172"/>
    </source>
</evidence>
<dbReference type="Pfam" id="PF00589">
    <property type="entry name" value="Phage_integrase"/>
    <property type="match status" value="1"/>
</dbReference>
<organism evidence="8 9">
    <name type="scientific">Algoriphagus aquaeductus</name>
    <dbReference type="NCBI Taxonomy" id="475299"/>
    <lineage>
        <taxon>Bacteria</taxon>
        <taxon>Pseudomonadati</taxon>
        <taxon>Bacteroidota</taxon>
        <taxon>Cytophagia</taxon>
        <taxon>Cytophagales</taxon>
        <taxon>Cyclobacteriaceae</taxon>
        <taxon>Algoriphagus</taxon>
    </lineage>
</organism>
<keyword evidence="3 5" id="KW-0238">DNA-binding</keyword>
<dbReference type="SUPFAM" id="SSF56349">
    <property type="entry name" value="DNA breaking-rejoining enzymes"/>
    <property type="match status" value="1"/>
</dbReference>
<keyword evidence="9" id="KW-1185">Reference proteome</keyword>
<dbReference type="GO" id="GO:0015074">
    <property type="term" value="P:DNA integration"/>
    <property type="evidence" value="ECO:0007669"/>
    <property type="project" value="UniProtKB-KW"/>
</dbReference>
<reference evidence="8 9" key="1">
    <citation type="submission" date="2018-06" db="EMBL/GenBank/DDBJ databases">
        <title>Genomic Encyclopedia of Archaeal and Bacterial Type Strains, Phase II (KMG-II): from individual species to whole genera.</title>
        <authorList>
            <person name="Goeker M."/>
        </authorList>
    </citation>
    <scope>NUCLEOTIDE SEQUENCE [LARGE SCALE GENOMIC DNA]</scope>
    <source>
        <strain evidence="8 9">T4</strain>
    </source>
</reference>
<keyword evidence="4" id="KW-0233">DNA recombination</keyword>
<dbReference type="Proteomes" id="UP000248917">
    <property type="component" value="Unassembled WGS sequence"/>
</dbReference>
<sequence>MKQIFVKSGIWKKQGLVLIEFPFDQELIKLVKTIPNILWNAGRKAWILPYRDETLNQILDTFKGKAWVDYSQFQKILPEALPPVLPNLSPHLTQEIDEFTAWMQNRRYAASTVHTYSQCLSLFFRYLQNKNPEEITSVDLENFHQSYILKRKYSASFQSQVINAVKLYFSTKLNRKLNPVTIERPRQPKLLPHVLSKEDVKQILEAHTNIKHKTMLSLTYACGLRRGELLGLKLTDIDSKRELLRINQGKGAKDRIVPISPKVIEMLREYYLAEKHRVYLFEGLVAGHPYSEKSLENVMNQAVKKAGLKEKATLHWLRHSYATHLHEGGTDLRLIQELLGHRSSKTTEIYTHVSTKSLQKVKSPFDDLWKITATKSGHLWRLATQKKNTKPKFKAVINKLAYIK</sequence>
<dbReference type="GO" id="GO:0003677">
    <property type="term" value="F:DNA binding"/>
    <property type="evidence" value="ECO:0007669"/>
    <property type="project" value="UniProtKB-UniRule"/>
</dbReference>
<dbReference type="InterPro" id="IPR044068">
    <property type="entry name" value="CB"/>
</dbReference>
<comment type="caution">
    <text evidence="8">The sequence shown here is derived from an EMBL/GenBank/DDBJ whole genome shotgun (WGS) entry which is preliminary data.</text>
</comment>
<dbReference type="GO" id="GO:0006310">
    <property type="term" value="P:DNA recombination"/>
    <property type="evidence" value="ECO:0007669"/>
    <property type="project" value="UniProtKB-KW"/>
</dbReference>
<dbReference type="InterPro" id="IPR002104">
    <property type="entry name" value="Integrase_catalytic"/>
</dbReference>
<evidence type="ECO:0000256" key="5">
    <source>
        <dbReference type="PROSITE-ProRule" id="PRU01248"/>
    </source>
</evidence>
<dbReference type="InterPro" id="IPR004107">
    <property type="entry name" value="Integrase_SAM-like_N"/>
</dbReference>
<dbReference type="InterPro" id="IPR013762">
    <property type="entry name" value="Integrase-like_cat_sf"/>
</dbReference>